<evidence type="ECO:0000256" key="1">
    <source>
        <dbReference type="SAM" id="MobiDB-lite"/>
    </source>
</evidence>
<name>A0A1V9XDE1_9ACAR</name>
<feature type="region of interest" description="Disordered" evidence="1">
    <location>
        <begin position="1"/>
        <end position="45"/>
    </location>
</feature>
<sequence length="296" mass="33149">MAKQCSGQSLAIEDVMKEALPSTHPDASETGRSKGPVDSRPQAEVLNGPVTDVLIELPLWARRRLVQETNSIPAHSRLIVSLIPRSEKIPSRRPRRRWDVPKHGECYFASDRETVDGPAPMLSSTEIVTQPKQMPPESNSSRNVFSGKSSSARHGAGTGTEARVFTQPLFVTRRVVVTKSVGETRSKFTANRSEESRRDNGTRSTLVRPLTTRMSRRFYPPYQLRDQQPSRMYPLLVRDGRLRRLKRPLQPRSPQILFGSVISNKTTSLRLAKFGLYQMSDLDGARVCRSCPVGNG</sequence>
<feature type="compositionally biased region" description="Polar residues" evidence="1">
    <location>
        <begin position="130"/>
        <end position="152"/>
    </location>
</feature>
<feature type="region of interest" description="Disordered" evidence="1">
    <location>
        <begin position="130"/>
        <end position="158"/>
    </location>
</feature>
<evidence type="ECO:0000313" key="3">
    <source>
        <dbReference type="Proteomes" id="UP000192247"/>
    </source>
</evidence>
<dbReference type="AlphaFoldDB" id="A0A1V9XDE1"/>
<protein>
    <submittedName>
        <fullName evidence="2">Uncharacterized protein</fullName>
    </submittedName>
</protein>
<accession>A0A1V9XDE1</accession>
<reference evidence="2 3" key="1">
    <citation type="journal article" date="2017" name="Gigascience">
        <title>Draft genome of the honey bee ectoparasitic mite, Tropilaelaps mercedesae, is shaped by the parasitic life history.</title>
        <authorList>
            <person name="Dong X."/>
            <person name="Armstrong S.D."/>
            <person name="Xia D."/>
            <person name="Makepeace B.L."/>
            <person name="Darby A.C."/>
            <person name="Kadowaki T."/>
        </authorList>
    </citation>
    <scope>NUCLEOTIDE SEQUENCE [LARGE SCALE GENOMIC DNA]</scope>
    <source>
        <strain evidence="2">Wuxi-XJTLU</strain>
    </source>
</reference>
<dbReference type="EMBL" id="MNPL01014250">
    <property type="protein sequence ID" value="OQR71554.1"/>
    <property type="molecule type" value="Genomic_DNA"/>
</dbReference>
<feature type="compositionally biased region" description="Basic and acidic residues" evidence="1">
    <location>
        <begin position="26"/>
        <end position="37"/>
    </location>
</feature>
<comment type="caution">
    <text evidence="2">The sequence shown here is derived from an EMBL/GenBank/DDBJ whole genome shotgun (WGS) entry which is preliminary data.</text>
</comment>
<evidence type="ECO:0000313" key="2">
    <source>
        <dbReference type="EMBL" id="OQR71554.1"/>
    </source>
</evidence>
<keyword evidence="3" id="KW-1185">Reference proteome</keyword>
<organism evidence="2 3">
    <name type="scientific">Tropilaelaps mercedesae</name>
    <dbReference type="NCBI Taxonomy" id="418985"/>
    <lineage>
        <taxon>Eukaryota</taxon>
        <taxon>Metazoa</taxon>
        <taxon>Ecdysozoa</taxon>
        <taxon>Arthropoda</taxon>
        <taxon>Chelicerata</taxon>
        <taxon>Arachnida</taxon>
        <taxon>Acari</taxon>
        <taxon>Parasitiformes</taxon>
        <taxon>Mesostigmata</taxon>
        <taxon>Gamasina</taxon>
        <taxon>Dermanyssoidea</taxon>
        <taxon>Laelapidae</taxon>
        <taxon>Tropilaelaps</taxon>
    </lineage>
</organism>
<gene>
    <name evidence="2" type="ORF">BIW11_03953</name>
</gene>
<dbReference type="InParanoid" id="A0A1V9XDE1"/>
<dbReference type="OrthoDB" id="10628217at2759"/>
<dbReference type="Proteomes" id="UP000192247">
    <property type="component" value="Unassembled WGS sequence"/>
</dbReference>
<proteinExistence type="predicted"/>